<dbReference type="PANTHER" id="PTHR43431">
    <property type="entry name" value="OXIDOREDUCTASE, SHORT CHAIN DEHYDROGENASE/REDUCTASE FAMILY (AFU_ORTHOLOGUE AFUA_5G14000)"/>
    <property type="match status" value="1"/>
</dbReference>
<sequence length="219" mass="22935">MAGAVVVGAGPGLGIAVARRFARAEVPVALIARSARVVELAGSLEREGLKALPLRADSTDVSSLRAALDAAVAAHGVPEVLVYNAAIIQQDRPGELDAERHQQAWSVNVLGALQSAAHIAPAMARRGHGTILLTGGMPRPDARYASLSLGKAGIRALTHLLDEEYGPAGVHVATVTVDCHMVAGTDSDPDLVAEHYWTLHRQARGAWQREIVHVGSTPV</sequence>
<reference evidence="1 2" key="1">
    <citation type="submission" date="2020-02" db="EMBL/GenBank/DDBJ databases">
        <title>Acidophilic actinobacteria isolated from forest soil.</title>
        <authorList>
            <person name="Golinska P."/>
        </authorList>
    </citation>
    <scope>NUCLEOTIDE SEQUENCE [LARGE SCALE GENOMIC DNA]</scope>
    <source>
        <strain evidence="1 2">NL8</strain>
    </source>
</reference>
<evidence type="ECO:0000313" key="2">
    <source>
        <dbReference type="Proteomes" id="UP000730482"/>
    </source>
</evidence>
<proteinExistence type="predicted"/>
<gene>
    <name evidence="1" type="ORF">KGQ19_17070</name>
</gene>
<dbReference type="InterPro" id="IPR036291">
    <property type="entry name" value="NAD(P)-bd_dom_sf"/>
</dbReference>
<dbReference type="EMBL" id="JAAFYZ010000052">
    <property type="protein sequence ID" value="MBS2548581.1"/>
    <property type="molecule type" value="Genomic_DNA"/>
</dbReference>
<dbReference type="Proteomes" id="UP000730482">
    <property type="component" value="Unassembled WGS sequence"/>
</dbReference>
<dbReference type="PANTHER" id="PTHR43431:SF1">
    <property type="entry name" value="OS08G0476300 PROTEIN"/>
    <property type="match status" value="1"/>
</dbReference>
<accession>A0ABS5KRA6</accession>
<dbReference type="RefSeq" id="WP_212010162.1">
    <property type="nucleotide sequence ID" value="NZ_JAAFYZ010000052.1"/>
</dbReference>
<organism evidence="1 2">
    <name type="scientific">Catenulispora pinistramenti</name>
    <dbReference type="NCBI Taxonomy" id="2705254"/>
    <lineage>
        <taxon>Bacteria</taxon>
        <taxon>Bacillati</taxon>
        <taxon>Actinomycetota</taxon>
        <taxon>Actinomycetes</taxon>
        <taxon>Catenulisporales</taxon>
        <taxon>Catenulisporaceae</taxon>
        <taxon>Catenulispora</taxon>
    </lineage>
</organism>
<dbReference type="PRINTS" id="PR00081">
    <property type="entry name" value="GDHRDH"/>
</dbReference>
<comment type="caution">
    <text evidence="1">The sequence shown here is derived from an EMBL/GenBank/DDBJ whole genome shotgun (WGS) entry which is preliminary data.</text>
</comment>
<dbReference type="Pfam" id="PF00106">
    <property type="entry name" value="adh_short"/>
    <property type="match status" value="1"/>
</dbReference>
<dbReference type="InterPro" id="IPR002347">
    <property type="entry name" value="SDR_fam"/>
</dbReference>
<dbReference type="SUPFAM" id="SSF51735">
    <property type="entry name" value="NAD(P)-binding Rossmann-fold domains"/>
    <property type="match status" value="1"/>
</dbReference>
<evidence type="ECO:0000313" key="1">
    <source>
        <dbReference type="EMBL" id="MBS2548581.1"/>
    </source>
</evidence>
<dbReference type="Gene3D" id="3.40.50.720">
    <property type="entry name" value="NAD(P)-binding Rossmann-like Domain"/>
    <property type="match status" value="1"/>
</dbReference>
<name>A0ABS5KRA6_9ACTN</name>
<keyword evidence="2" id="KW-1185">Reference proteome</keyword>
<protein>
    <submittedName>
        <fullName evidence="1">SDR family NAD(P)-dependent oxidoreductase</fullName>
    </submittedName>
</protein>